<evidence type="ECO:0000313" key="2">
    <source>
        <dbReference type="Proteomes" id="UP000199110"/>
    </source>
</evidence>
<keyword evidence="2" id="KW-1185">Reference proteome</keyword>
<organism evidence="1 2">
    <name type="scientific">Jannaschia pohangensis</name>
    <dbReference type="NCBI Taxonomy" id="390807"/>
    <lineage>
        <taxon>Bacteria</taxon>
        <taxon>Pseudomonadati</taxon>
        <taxon>Pseudomonadota</taxon>
        <taxon>Alphaproteobacteria</taxon>
        <taxon>Rhodobacterales</taxon>
        <taxon>Roseobacteraceae</taxon>
        <taxon>Jannaschia</taxon>
    </lineage>
</organism>
<protein>
    <submittedName>
        <fullName evidence="1">Uncharacterized protein</fullName>
    </submittedName>
</protein>
<dbReference type="Proteomes" id="UP000199110">
    <property type="component" value="Unassembled WGS sequence"/>
</dbReference>
<dbReference type="STRING" id="390807.SAMN04488095_1169"/>
<evidence type="ECO:0000313" key="1">
    <source>
        <dbReference type="EMBL" id="SFI53868.1"/>
    </source>
</evidence>
<name>A0A1I3J1L7_9RHOB</name>
<dbReference type="RefSeq" id="WP_139212275.1">
    <property type="nucleotide sequence ID" value="NZ_FORA01000001.1"/>
</dbReference>
<dbReference type="EMBL" id="FORA01000001">
    <property type="protein sequence ID" value="SFI53868.1"/>
    <property type="molecule type" value="Genomic_DNA"/>
</dbReference>
<sequence>MDNISAAQLVERINAVRKIKGMEPVEYPGVAKAKLIATLNELRADLPEPTEADVMQALSLGKYRSAAQVADAHAAPVEAVQTMLDGLKEAGKVVARRSRTMQCLKYKAA</sequence>
<gene>
    <name evidence="1" type="ORF">SAMN04488095_1169</name>
</gene>
<dbReference type="AlphaFoldDB" id="A0A1I3J1L7"/>
<reference evidence="1 2" key="1">
    <citation type="submission" date="2016-10" db="EMBL/GenBank/DDBJ databases">
        <authorList>
            <person name="de Groot N.N."/>
        </authorList>
    </citation>
    <scope>NUCLEOTIDE SEQUENCE [LARGE SCALE GENOMIC DNA]</scope>
    <source>
        <strain evidence="1 2">DSM 19073</strain>
    </source>
</reference>
<proteinExistence type="predicted"/>
<accession>A0A1I3J1L7</accession>